<proteinExistence type="predicted"/>
<name>A0ACC3TRX6_9ASCO</name>
<gene>
    <name evidence="1" type="ORF">V1517DRAFT_84163</name>
</gene>
<evidence type="ECO:0000313" key="1">
    <source>
        <dbReference type="EMBL" id="KAK9323874.1"/>
    </source>
</evidence>
<protein>
    <submittedName>
        <fullName evidence="1">Uncharacterized protein</fullName>
    </submittedName>
</protein>
<sequence length="86" mass="9317">MNNSAVLVLSSSLLCCIFLFAASWLCSLFYYISNSINKLVGILQGFLLNDLEREKDLASEPLCATFSDGLCASSSARIGDLDDKLS</sequence>
<keyword evidence="2" id="KW-1185">Reference proteome</keyword>
<dbReference type="EMBL" id="MU970056">
    <property type="protein sequence ID" value="KAK9323874.1"/>
    <property type="molecule type" value="Genomic_DNA"/>
</dbReference>
<reference evidence="2" key="1">
    <citation type="journal article" date="2024" name="Front. Bioeng. Biotechnol.">
        <title>Genome-scale model development and genomic sequencing of the oleaginous clade Lipomyces.</title>
        <authorList>
            <person name="Czajka J.J."/>
            <person name="Han Y."/>
            <person name="Kim J."/>
            <person name="Mondo S.J."/>
            <person name="Hofstad B.A."/>
            <person name="Robles A."/>
            <person name="Haridas S."/>
            <person name="Riley R."/>
            <person name="LaButti K."/>
            <person name="Pangilinan J."/>
            <person name="Andreopoulos W."/>
            <person name="Lipzen A."/>
            <person name="Yan J."/>
            <person name="Wang M."/>
            <person name="Ng V."/>
            <person name="Grigoriev I.V."/>
            <person name="Spatafora J.W."/>
            <person name="Magnuson J.K."/>
            <person name="Baker S.E."/>
            <person name="Pomraning K.R."/>
        </authorList>
    </citation>
    <scope>NUCLEOTIDE SEQUENCE [LARGE SCALE GENOMIC DNA]</scope>
    <source>
        <strain evidence="2">CBS 10300</strain>
    </source>
</reference>
<dbReference type="Proteomes" id="UP001489719">
    <property type="component" value="Unassembled WGS sequence"/>
</dbReference>
<evidence type="ECO:0000313" key="2">
    <source>
        <dbReference type="Proteomes" id="UP001489719"/>
    </source>
</evidence>
<comment type="caution">
    <text evidence="1">The sequence shown here is derived from an EMBL/GenBank/DDBJ whole genome shotgun (WGS) entry which is preliminary data.</text>
</comment>
<accession>A0ACC3TRX6</accession>
<organism evidence="1 2">
    <name type="scientific">Lipomyces orientalis</name>
    <dbReference type="NCBI Taxonomy" id="1233043"/>
    <lineage>
        <taxon>Eukaryota</taxon>
        <taxon>Fungi</taxon>
        <taxon>Dikarya</taxon>
        <taxon>Ascomycota</taxon>
        <taxon>Saccharomycotina</taxon>
        <taxon>Lipomycetes</taxon>
        <taxon>Lipomycetales</taxon>
        <taxon>Lipomycetaceae</taxon>
        <taxon>Lipomyces</taxon>
    </lineage>
</organism>